<feature type="compositionally biased region" description="Polar residues" evidence="1">
    <location>
        <begin position="163"/>
        <end position="188"/>
    </location>
</feature>
<accession>A0A6G0JZ85</accession>
<evidence type="ECO:0000313" key="3">
    <source>
        <dbReference type="Proteomes" id="UP000488956"/>
    </source>
</evidence>
<sequence length="230" mass="24600">MKSSIKSANARRKQQENMPQGGWIVDTRSKACHCLYYFNNGMCPHVIAACIFAGVRCPGVSGVRQFVRPRPQTERSDNFNAISAIDPSLNSAAANEAPVDSVYPLATSTQNAELPTIQNINAAPAVRNDSVLDVQAEDVTLVLPRHDSATNGNYNGAPRVVHTTPQLNQPDSSPHTSATSACPFSQANEEGGRISPAKPKAFTQLKQQVVHLADSCARISRNGVVHSLGG</sequence>
<organism evidence="2 3">
    <name type="scientific">Phytophthora fragariae</name>
    <dbReference type="NCBI Taxonomy" id="53985"/>
    <lineage>
        <taxon>Eukaryota</taxon>
        <taxon>Sar</taxon>
        <taxon>Stramenopiles</taxon>
        <taxon>Oomycota</taxon>
        <taxon>Peronosporomycetes</taxon>
        <taxon>Peronosporales</taxon>
        <taxon>Peronosporaceae</taxon>
        <taxon>Phytophthora</taxon>
    </lineage>
</organism>
<comment type="caution">
    <text evidence="2">The sequence shown here is derived from an EMBL/GenBank/DDBJ whole genome shotgun (WGS) entry which is preliminary data.</text>
</comment>
<gene>
    <name evidence="2" type="ORF">PF010_g25605</name>
</gene>
<feature type="region of interest" description="Disordered" evidence="1">
    <location>
        <begin position="1"/>
        <end position="21"/>
    </location>
</feature>
<evidence type="ECO:0000313" key="2">
    <source>
        <dbReference type="EMBL" id="KAE9072134.1"/>
    </source>
</evidence>
<dbReference type="AlphaFoldDB" id="A0A6G0JZ85"/>
<evidence type="ECO:0008006" key="4">
    <source>
        <dbReference type="Google" id="ProtNLM"/>
    </source>
</evidence>
<protein>
    <recommendedName>
        <fullName evidence="4">SWIM-type domain-containing protein</fullName>
    </recommendedName>
</protein>
<dbReference type="EMBL" id="QXFX01002974">
    <property type="protein sequence ID" value="KAE9072134.1"/>
    <property type="molecule type" value="Genomic_DNA"/>
</dbReference>
<feature type="region of interest" description="Disordered" evidence="1">
    <location>
        <begin position="147"/>
        <end position="196"/>
    </location>
</feature>
<reference evidence="2 3" key="1">
    <citation type="submission" date="2018-09" db="EMBL/GenBank/DDBJ databases">
        <title>Genomic investigation of the strawberry pathogen Phytophthora fragariae indicates pathogenicity is determined by transcriptional variation in three key races.</title>
        <authorList>
            <person name="Adams T.M."/>
            <person name="Armitage A.D."/>
            <person name="Sobczyk M.K."/>
            <person name="Bates H.J."/>
            <person name="Dunwell J.M."/>
            <person name="Nellist C.F."/>
            <person name="Harrison R.J."/>
        </authorList>
    </citation>
    <scope>NUCLEOTIDE SEQUENCE [LARGE SCALE GENOMIC DNA]</scope>
    <source>
        <strain evidence="2 3">ONT-3</strain>
    </source>
</reference>
<evidence type="ECO:0000256" key="1">
    <source>
        <dbReference type="SAM" id="MobiDB-lite"/>
    </source>
</evidence>
<name>A0A6G0JZ85_9STRA</name>
<dbReference type="Proteomes" id="UP000488956">
    <property type="component" value="Unassembled WGS sequence"/>
</dbReference>
<proteinExistence type="predicted"/>